<gene>
    <name evidence="1" type="ORF">ALC60_09308</name>
</gene>
<dbReference type="SUPFAM" id="SSF56672">
    <property type="entry name" value="DNA/RNA polymerases"/>
    <property type="match status" value="1"/>
</dbReference>
<dbReference type="InterPro" id="IPR043502">
    <property type="entry name" value="DNA/RNA_pol_sf"/>
</dbReference>
<sequence length="541" mass="62666">MHKLETKHKIKFSRKLINKLNRSLSIIYNNIEPSHDSHDIINTDNDSIKNIANDNNTNNNAILQKSLCDISDYDDINIPCDNELINNVDHVNKLSCNIKQIDNRKNEVLLSSKVAKWAIQENITLSALKNLFSIIREIPGCKEIPKDPRILLRTPNNIVTTPVGSGTYYYFGIEKTLNLFCVNHNINVQPNEEFSIAINIDGLPLSKSSNSSFWPILCSVKSIKVLIKHVFLIALHHDSEKPTNEFFKDFVNECILLSTNGILINSFRYPFRIFMLICDSPAKSFALGIKNHTGYFSCTKCPHKLRFRDINNISENLLRLKRYIPREFSRKTRSILECKRYKATEFRLFLLYTGPIVLKEVLSSKIYNHFITLSLASSIMISQYYSKSENYVSYAQNLMKHFVCQSIKIYGPDFVSHNIHHFLHLSECVTLYGSLDNFSAFPFENYMQYLKSQYMQAQTNHYCLDISKLSDRVVELKNNAQSAWFRDYIELDTQFKTRAKNDFEKNLYKLMNNAVFGKTTENVRNHVDVKLLTKCDGRYGA</sequence>
<dbReference type="AlphaFoldDB" id="A0A151WUZ7"/>
<reference evidence="1 2" key="1">
    <citation type="submission" date="2015-09" db="EMBL/GenBank/DDBJ databases">
        <title>Trachymyrmex zeteki WGS genome.</title>
        <authorList>
            <person name="Nygaard S."/>
            <person name="Hu H."/>
            <person name="Boomsma J."/>
            <person name="Zhang G."/>
        </authorList>
    </citation>
    <scope>NUCLEOTIDE SEQUENCE [LARGE SCALE GENOMIC DNA]</scope>
    <source>
        <strain evidence="1">Tzet28-1</strain>
        <tissue evidence="1">Whole body</tissue>
    </source>
</reference>
<organism evidence="1 2">
    <name type="scientific">Mycetomoellerius zeteki</name>
    <dbReference type="NCBI Taxonomy" id="64791"/>
    <lineage>
        <taxon>Eukaryota</taxon>
        <taxon>Metazoa</taxon>
        <taxon>Ecdysozoa</taxon>
        <taxon>Arthropoda</taxon>
        <taxon>Hexapoda</taxon>
        <taxon>Insecta</taxon>
        <taxon>Pterygota</taxon>
        <taxon>Neoptera</taxon>
        <taxon>Endopterygota</taxon>
        <taxon>Hymenoptera</taxon>
        <taxon>Apocrita</taxon>
        <taxon>Aculeata</taxon>
        <taxon>Formicoidea</taxon>
        <taxon>Formicidae</taxon>
        <taxon>Myrmicinae</taxon>
        <taxon>Mycetomoellerius</taxon>
    </lineage>
</organism>
<dbReference type="STRING" id="64791.A0A151WUZ7"/>
<protein>
    <recommendedName>
        <fullName evidence="3">DUF4218 domain-containing protein</fullName>
    </recommendedName>
</protein>
<dbReference type="Proteomes" id="UP000075809">
    <property type="component" value="Unassembled WGS sequence"/>
</dbReference>
<proteinExistence type="predicted"/>
<dbReference type="GO" id="GO:0071897">
    <property type="term" value="P:DNA biosynthetic process"/>
    <property type="evidence" value="ECO:0007669"/>
    <property type="project" value="UniProtKB-ARBA"/>
</dbReference>
<dbReference type="PANTHER" id="PTHR33053:SF26">
    <property type="entry name" value="TRANSPOSASE DOMAIN-CONTAINING PROTEIN"/>
    <property type="match status" value="1"/>
</dbReference>
<evidence type="ECO:0000313" key="1">
    <source>
        <dbReference type="EMBL" id="KYQ51587.1"/>
    </source>
</evidence>
<dbReference type="PANTHER" id="PTHR33053">
    <property type="entry name" value="PROTEIN, PUTATIVE-RELATED"/>
    <property type="match status" value="1"/>
</dbReference>
<accession>A0A151WUZ7</accession>
<evidence type="ECO:0000313" key="2">
    <source>
        <dbReference type="Proteomes" id="UP000075809"/>
    </source>
</evidence>
<dbReference type="EMBL" id="KQ982728">
    <property type="protein sequence ID" value="KYQ51587.1"/>
    <property type="molecule type" value="Genomic_DNA"/>
</dbReference>
<keyword evidence="2" id="KW-1185">Reference proteome</keyword>
<name>A0A151WUZ7_9HYME</name>
<evidence type="ECO:0008006" key="3">
    <source>
        <dbReference type="Google" id="ProtNLM"/>
    </source>
</evidence>